<reference evidence="2 3" key="1">
    <citation type="submission" date="2023-08" db="EMBL/GenBank/DDBJ databases">
        <title>Genome sequence of Thermaerobacter compostii strain Ins1, a spore-forming filamentous bacterium isolated from a deep geothermal reservoir.</title>
        <authorList>
            <person name="Bregnard D."/>
            <person name="Gonzalez D."/>
            <person name="Junier P."/>
        </authorList>
    </citation>
    <scope>NUCLEOTIDE SEQUENCE [LARGE SCALE GENOMIC DNA]</scope>
    <source>
        <strain evidence="2 3">Ins1</strain>
    </source>
</reference>
<protein>
    <submittedName>
        <fullName evidence="2">Metallopeptidase family protein</fullName>
    </submittedName>
</protein>
<accession>A0ABZ0QLD7</accession>
<evidence type="ECO:0000313" key="2">
    <source>
        <dbReference type="EMBL" id="WPD18315.1"/>
    </source>
</evidence>
<feature type="compositionally biased region" description="Gly residues" evidence="1">
    <location>
        <begin position="191"/>
        <end position="222"/>
    </location>
</feature>
<dbReference type="Gene3D" id="3.30.2010.20">
    <property type="match status" value="1"/>
</dbReference>
<dbReference type="SUPFAM" id="SSF55486">
    <property type="entry name" value="Metalloproteases ('zincins'), catalytic domain"/>
    <property type="match status" value="1"/>
</dbReference>
<organism evidence="2 3">
    <name type="scientific">Thermaerobacter composti</name>
    <dbReference type="NCBI Taxonomy" id="554949"/>
    <lineage>
        <taxon>Bacteria</taxon>
        <taxon>Bacillati</taxon>
        <taxon>Bacillota</taxon>
        <taxon>Clostridia</taxon>
        <taxon>Eubacteriales</taxon>
        <taxon>Clostridiales Family XVII. Incertae Sedis</taxon>
        <taxon>Thermaerobacter</taxon>
    </lineage>
</organism>
<feature type="region of interest" description="Disordered" evidence="1">
    <location>
        <begin position="172"/>
        <end position="222"/>
    </location>
</feature>
<dbReference type="RefSeq" id="WP_318750165.1">
    <property type="nucleotide sequence ID" value="NZ_CP132508.1"/>
</dbReference>
<feature type="compositionally biased region" description="Gly residues" evidence="1">
    <location>
        <begin position="9"/>
        <end position="27"/>
    </location>
</feature>
<evidence type="ECO:0000256" key="1">
    <source>
        <dbReference type="SAM" id="MobiDB-lite"/>
    </source>
</evidence>
<dbReference type="EMBL" id="CP132508">
    <property type="protein sequence ID" value="WPD18315.1"/>
    <property type="molecule type" value="Genomic_DNA"/>
</dbReference>
<feature type="region of interest" description="Disordered" evidence="1">
    <location>
        <begin position="1"/>
        <end position="38"/>
    </location>
</feature>
<proteinExistence type="predicted"/>
<dbReference type="CDD" id="cd12953">
    <property type="entry name" value="MMP_TTHA0227"/>
    <property type="match status" value="1"/>
</dbReference>
<gene>
    <name evidence="2" type="ORF">Q5761_08005</name>
</gene>
<dbReference type="InterPro" id="IPR038555">
    <property type="entry name" value="Zincin_1_sf"/>
</dbReference>
<keyword evidence="3" id="KW-1185">Reference proteome</keyword>
<name>A0ABZ0QLD7_9FIRM</name>
<feature type="compositionally biased region" description="Basic residues" evidence="1">
    <location>
        <begin position="28"/>
        <end position="38"/>
    </location>
</feature>
<sequence length="222" mass="24130">MSGRDDRGAGSGDRGPAGPEDLGGLGAGKRRPRGGPVRRRRRLRRYRFVPVDFDTFTAWADRIVRRLPPRLLEELEGGVQIDPAARRIPQDPPGVYLLGEYITEPYLGRFIRIYYGSFERVLVDEPAEVWFDELEETILHELQHHIEALAGVDWLGLEDLRQLQQLWEDARRGAREAGDGPAAANGDEGGDGGVGGRDGRGVGHSGGGGDDVGADGGGGGRR</sequence>
<dbReference type="Proteomes" id="UP001304683">
    <property type="component" value="Chromosome"/>
</dbReference>
<evidence type="ECO:0000313" key="3">
    <source>
        <dbReference type="Proteomes" id="UP001304683"/>
    </source>
</evidence>